<dbReference type="InterPro" id="IPR013784">
    <property type="entry name" value="Carb-bd-like_fold"/>
</dbReference>
<dbReference type="Proteomes" id="UP001500454">
    <property type="component" value="Unassembled WGS sequence"/>
</dbReference>
<feature type="domain" description="SbsA Ig-like" evidence="2">
    <location>
        <begin position="22"/>
        <end position="123"/>
    </location>
</feature>
<evidence type="ECO:0000313" key="4">
    <source>
        <dbReference type="Proteomes" id="UP001500454"/>
    </source>
</evidence>
<keyword evidence="4" id="KW-1185">Reference proteome</keyword>
<comment type="caution">
    <text evidence="3">The sequence shown here is derived from an EMBL/GenBank/DDBJ whole genome shotgun (WGS) entry which is preliminary data.</text>
</comment>
<dbReference type="SUPFAM" id="SSF49452">
    <property type="entry name" value="Starch-binding domain-like"/>
    <property type="match status" value="1"/>
</dbReference>
<evidence type="ECO:0000313" key="3">
    <source>
        <dbReference type="EMBL" id="GAA4390487.1"/>
    </source>
</evidence>
<gene>
    <name evidence="3" type="ORF">GCM10023186_38690</name>
</gene>
<evidence type="ECO:0000259" key="2">
    <source>
        <dbReference type="Pfam" id="PF13205"/>
    </source>
</evidence>
<sequence length="528" mass="57615">MPAGLWLAGCAAISAPEGGARDTIAPELVRSSPRNGATSVTQQSVRLEFSEQVQLKELSKNLLVTPSLAEDNPYKVRQERNSVELRFEKPLAANTTYVFNFRDAVTDITESNVAANTILTFSTGAALDSGSVAGTVTQLLTGLPAAEALIALYPAGDTADVRRQRPFYAGRTDKSGAFVLRNLREGPYRVYALFDKNQNSRFDEPEAIAYLPQPVQIRAGLDSVQLVMVRPDSRRPLVLSQKSTSAQFQVGYNEGLRQVAIAPLGQPATPAISAAVFLTEKGRTAAVQRTPALAAGRYLLSATDSAGNTGVDTVNVKFDGQQPNRRGPQYTVVDNAREVYRNGQLRFQFNEPVQLLPNRPFGVLVEDSTTRRPLRSPADGLLSPDRTLLTVNLNTKARGRITFIPDSAAILPVSGQALGLRPLRLAVTDQASTGSLAGTVKTTAKRFELQLLDQNYQIITSLISPRTFKFDNLAPGTYRLRVLVDADNDGRWRGGDPKLRLPAEPVFNFPQPQQVRANWDIENLQLAF</sequence>
<keyword evidence="1" id="KW-0732">Signal</keyword>
<dbReference type="EMBL" id="BAABHA010000015">
    <property type="protein sequence ID" value="GAA4390487.1"/>
    <property type="molecule type" value="Genomic_DNA"/>
</dbReference>
<protein>
    <submittedName>
        <fullName evidence="3">Ig-like domain-containing protein</fullName>
    </submittedName>
</protein>
<evidence type="ECO:0000256" key="1">
    <source>
        <dbReference type="ARBA" id="ARBA00022729"/>
    </source>
</evidence>
<organism evidence="3 4">
    <name type="scientific">Hymenobacter koreensis</name>
    <dbReference type="NCBI Taxonomy" id="1084523"/>
    <lineage>
        <taxon>Bacteria</taxon>
        <taxon>Pseudomonadati</taxon>
        <taxon>Bacteroidota</taxon>
        <taxon>Cytophagia</taxon>
        <taxon>Cytophagales</taxon>
        <taxon>Hymenobacteraceae</taxon>
        <taxon>Hymenobacter</taxon>
    </lineage>
</organism>
<dbReference type="Pfam" id="PF13205">
    <property type="entry name" value="Big_5"/>
    <property type="match status" value="1"/>
</dbReference>
<reference evidence="4" key="1">
    <citation type="journal article" date="2019" name="Int. J. Syst. Evol. Microbiol.">
        <title>The Global Catalogue of Microorganisms (GCM) 10K type strain sequencing project: providing services to taxonomists for standard genome sequencing and annotation.</title>
        <authorList>
            <consortium name="The Broad Institute Genomics Platform"/>
            <consortium name="The Broad Institute Genome Sequencing Center for Infectious Disease"/>
            <person name="Wu L."/>
            <person name="Ma J."/>
        </authorList>
    </citation>
    <scope>NUCLEOTIDE SEQUENCE [LARGE SCALE GENOMIC DNA]</scope>
    <source>
        <strain evidence="4">JCM 17924</strain>
    </source>
</reference>
<proteinExistence type="predicted"/>
<dbReference type="InterPro" id="IPR032812">
    <property type="entry name" value="SbsA_Ig"/>
</dbReference>
<accession>A0ABP8JGG8</accession>
<name>A0ABP8JGG8_9BACT</name>